<feature type="region of interest" description="Disordered" evidence="1">
    <location>
        <begin position="1"/>
        <end position="36"/>
    </location>
</feature>
<evidence type="ECO:0000313" key="3">
    <source>
        <dbReference type="Proteomes" id="UP001291309"/>
    </source>
</evidence>
<sequence length="397" mass="42345">MIRRVDGGSSPAVERFSKPEPKPVETKQARSTVDLSRDTFAKAEGTGGAAGAGAAASPGAVGAAAGAAAAAGATSATSAKLREEFQASDGFKDLSADQQKQALEVFDAMDLQGQRALKDLTDRQMSVSTETDCRIGTALLDRDSTGKTLLDNLHQMATQKMPDSFKDSGVTRESLMASICQEAAHPGEINQHNRGTCTVTSMQYMLNDTNPAEYARIMTGLMSEKGEVTLASGATLSRDADSIAPDSATQRSSSERLFQAAMMQYARGGAEGDYSNLTNKDDGLNASEQERTLEALFNRDFDNYTGGGADDILAKLKDRSPTDSYIRMHWGEDKSGGHAVVVDRVENGRVYIRNPHGPGGTQGDTLENPPRVVEDPATGLQSMSEADFKEWIKSTII</sequence>
<dbReference type="RefSeq" id="WP_321547282.1">
    <property type="nucleotide sequence ID" value="NZ_JAXIVS010000006.1"/>
</dbReference>
<evidence type="ECO:0000313" key="2">
    <source>
        <dbReference type="EMBL" id="MDY7228555.1"/>
    </source>
</evidence>
<feature type="compositionally biased region" description="Basic and acidic residues" evidence="1">
    <location>
        <begin position="15"/>
        <end position="28"/>
    </location>
</feature>
<evidence type="ECO:0000256" key="1">
    <source>
        <dbReference type="SAM" id="MobiDB-lite"/>
    </source>
</evidence>
<accession>A0ABU5H5E7</accession>
<protein>
    <submittedName>
        <fullName evidence="2">Uncharacterized protein</fullName>
    </submittedName>
</protein>
<reference evidence="2 3" key="1">
    <citation type="submission" date="2023-12" db="EMBL/GenBank/DDBJ databases">
        <title>the genome sequence of Hyalangium sp. s54d21.</title>
        <authorList>
            <person name="Zhang X."/>
        </authorList>
    </citation>
    <scope>NUCLEOTIDE SEQUENCE [LARGE SCALE GENOMIC DNA]</scope>
    <source>
        <strain evidence="3">s54d21</strain>
    </source>
</reference>
<organism evidence="2 3">
    <name type="scientific">Hyalangium rubrum</name>
    <dbReference type="NCBI Taxonomy" id="3103134"/>
    <lineage>
        <taxon>Bacteria</taxon>
        <taxon>Pseudomonadati</taxon>
        <taxon>Myxococcota</taxon>
        <taxon>Myxococcia</taxon>
        <taxon>Myxococcales</taxon>
        <taxon>Cystobacterineae</taxon>
        <taxon>Archangiaceae</taxon>
        <taxon>Hyalangium</taxon>
    </lineage>
</organism>
<gene>
    <name evidence="2" type="ORF">SYV04_19190</name>
</gene>
<dbReference type="Proteomes" id="UP001291309">
    <property type="component" value="Unassembled WGS sequence"/>
</dbReference>
<feature type="region of interest" description="Disordered" evidence="1">
    <location>
        <begin position="351"/>
        <end position="371"/>
    </location>
</feature>
<dbReference type="EMBL" id="JAXIVS010000006">
    <property type="protein sequence ID" value="MDY7228555.1"/>
    <property type="molecule type" value="Genomic_DNA"/>
</dbReference>
<proteinExistence type="predicted"/>
<name>A0ABU5H5E7_9BACT</name>
<comment type="caution">
    <text evidence="2">The sequence shown here is derived from an EMBL/GenBank/DDBJ whole genome shotgun (WGS) entry which is preliminary data.</text>
</comment>
<keyword evidence="3" id="KW-1185">Reference proteome</keyword>